<name>A0A554VC21_9FLAO</name>
<proteinExistence type="predicted"/>
<dbReference type="AlphaFoldDB" id="A0A554VC21"/>
<accession>A0A554VC21</accession>
<dbReference type="Gene3D" id="2.60.120.200">
    <property type="match status" value="1"/>
</dbReference>
<evidence type="ECO:0000313" key="2">
    <source>
        <dbReference type="Proteomes" id="UP000318833"/>
    </source>
</evidence>
<protein>
    <submittedName>
        <fullName evidence="1">LamG domain-containing protein</fullName>
    </submittedName>
</protein>
<dbReference type="EMBL" id="VLNR01000086">
    <property type="protein sequence ID" value="TSE04183.1"/>
    <property type="molecule type" value="Genomic_DNA"/>
</dbReference>
<sequence>MKTTVLLSISTVFFFLITSISFSQNKQLKDHVLFYSSFDGKLSADVSVGDAKIYTAENYNKTDKARPGLHNTNVVLAKNRGHIGDALHFKKKNTAAIYYNGSKNLGYSPTSWSGSVSFWLQLDPEVDLAPGYCDPINITDHKFNDAALWVDFTDDKPREFRLGVMGDLEVWNPENKNDETEVKKRTITVKQPPFKSGKWTHIVITYSKVNTNKSTCKLYLDGQLKGVIKDVNDPFTWEEEKAKIMLGLGYIGMMDELTVFDKPLDLKEVKFVFELKNSIKTLFK</sequence>
<comment type="caution">
    <text evidence="1">The sequence shown here is derived from an EMBL/GenBank/DDBJ whole genome shotgun (WGS) entry which is preliminary data.</text>
</comment>
<dbReference type="GO" id="GO:0005975">
    <property type="term" value="P:carbohydrate metabolic process"/>
    <property type="evidence" value="ECO:0007669"/>
    <property type="project" value="UniProtKB-ARBA"/>
</dbReference>
<evidence type="ECO:0000313" key="1">
    <source>
        <dbReference type="EMBL" id="TSE04183.1"/>
    </source>
</evidence>
<organism evidence="1 2">
    <name type="scientific">Aquimarina algiphila</name>
    <dbReference type="NCBI Taxonomy" id="2047982"/>
    <lineage>
        <taxon>Bacteria</taxon>
        <taxon>Pseudomonadati</taxon>
        <taxon>Bacteroidota</taxon>
        <taxon>Flavobacteriia</taxon>
        <taxon>Flavobacteriales</taxon>
        <taxon>Flavobacteriaceae</taxon>
        <taxon>Aquimarina</taxon>
    </lineage>
</organism>
<dbReference type="RefSeq" id="WP_143918654.1">
    <property type="nucleotide sequence ID" value="NZ_CANMIK010000058.1"/>
</dbReference>
<dbReference type="GO" id="GO:0004553">
    <property type="term" value="F:hydrolase activity, hydrolyzing O-glycosyl compounds"/>
    <property type="evidence" value="ECO:0007669"/>
    <property type="project" value="UniProtKB-ARBA"/>
</dbReference>
<reference evidence="1 2" key="1">
    <citation type="submission" date="2019-07" db="EMBL/GenBank/DDBJ databases">
        <title>The draft genome sequence of Aquimarina algiphila M91.</title>
        <authorList>
            <person name="Meng X."/>
        </authorList>
    </citation>
    <scope>NUCLEOTIDE SEQUENCE [LARGE SCALE GENOMIC DNA]</scope>
    <source>
        <strain evidence="1 2">M91</strain>
    </source>
</reference>
<dbReference type="SUPFAM" id="SSF49899">
    <property type="entry name" value="Concanavalin A-like lectins/glucanases"/>
    <property type="match status" value="1"/>
</dbReference>
<dbReference type="Pfam" id="PF13385">
    <property type="entry name" value="Laminin_G_3"/>
    <property type="match status" value="1"/>
</dbReference>
<keyword evidence="2" id="KW-1185">Reference proteome</keyword>
<dbReference type="OrthoDB" id="9814380at2"/>
<gene>
    <name evidence="1" type="ORF">FOF46_27135</name>
</gene>
<dbReference type="Proteomes" id="UP000318833">
    <property type="component" value="Unassembled WGS sequence"/>
</dbReference>
<dbReference type="InterPro" id="IPR013320">
    <property type="entry name" value="ConA-like_dom_sf"/>
</dbReference>